<dbReference type="GO" id="GO:0016787">
    <property type="term" value="F:hydrolase activity"/>
    <property type="evidence" value="ECO:0007669"/>
    <property type="project" value="UniProtKB-KW"/>
</dbReference>
<dbReference type="Gene3D" id="3.40.50.1820">
    <property type="entry name" value="alpha/beta hydrolase"/>
    <property type="match status" value="1"/>
</dbReference>
<dbReference type="InterPro" id="IPR003140">
    <property type="entry name" value="PLipase/COase/thioEstase"/>
</dbReference>
<keyword evidence="2 5" id="KW-0378">Hydrolase</keyword>
<organism evidence="5 6">
    <name type="scientific">Cryobacterium zhongshanensis</name>
    <dbReference type="NCBI Taxonomy" id="2928153"/>
    <lineage>
        <taxon>Bacteria</taxon>
        <taxon>Bacillati</taxon>
        <taxon>Actinomycetota</taxon>
        <taxon>Actinomycetes</taxon>
        <taxon>Micrococcales</taxon>
        <taxon>Microbacteriaceae</taxon>
        <taxon>Cryobacterium</taxon>
    </lineage>
</organism>
<keyword evidence="6" id="KW-1185">Reference proteome</keyword>
<dbReference type="AlphaFoldDB" id="A0AA41QW26"/>
<evidence type="ECO:0000256" key="3">
    <source>
        <dbReference type="SAM" id="MobiDB-lite"/>
    </source>
</evidence>
<dbReference type="InterPro" id="IPR029058">
    <property type="entry name" value="AB_hydrolase_fold"/>
</dbReference>
<evidence type="ECO:0000256" key="1">
    <source>
        <dbReference type="ARBA" id="ARBA00006499"/>
    </source>
</evidence>
<evidence type="ECO:0000313" key="5">
    <source>
        <dbReference type="EMBL" id="MCI4658158.1"/>
    </source>
</evidence>
<dbReference type="RefSeq" id="WP_243011927.1">
    <property type="nucleotide sequence ID" value="NZ_JALGAR010000002.1"/>
</dbReference>
<name>A0AA41QW26_9MICO</name>
<dbReference type="SUPFAM" id="SSF53474">
    <property type="entry name" value="alpha/beta-Hydrolases"/>
    <property type="match status" value="1"/>
</dbReference>
<accession>A0AA41QW26</accession>
<feature type="region of interest" description="Disordered" evidence="3">
    <location>
        <begin position="1"/>
        <end position="24"/>
    </location>
</feature>
<evidence type="ECO:0000259" key="4">
    <source>
        <dbReference type="Pfam" id="PF02230"/>
    </source>
</evidence>
<evidence type="ECO:0000256" key="2">
    <source>
        <dbReference type="ARBA" id="ARBA00022801"/>
    </source>
</evidence>
<feature type="domain" description="Phospholipase/carboxylesterase/thioesterase" evidence="4">
    <location>
        <begin position="50"/>
        <end position="241"/>
    </location>
</feature>
<reference evidence="5" key="1">
    <citation type="submission" date="2022-03" db="EMBL/GenBank/DDBJ databases">
        <title>Cryobacterium sp. nov. strain ZS14-85, isolated from Antarctic soil.</title>
        <authorList>
            <person name="Li J."/>
            <person name="Niu G."/>
        </authorList>
    </citation>
    <scope>NUCLEOTIDE SEQUENCE</scope>
    <source>
        <strain evidence="5">ZS14-85</strain>
    </source>
</reference>
<dbReference type="EMBL" id="JALGAR010000002">
    <property type="protein sequence ID" value="MCI4658158.1"/>
    <property type="molecule type" value="Genomic_DNA"/>
</dbReference>
<sequence>MDDHDLENTGGTGNTGSTGSTDDGASTSAALLIDPGAVLWSASDADRVGRPLLLILHGYGSHEGDLFSLAPHLPLTPVLAALRAPLPVGDGWAWFPIGVPGENVNPSSPSASAIEAATDGVLAWLDALVVPPASVGLLGFSQGGAMALQLLRQAPDRFTFAVQLSGFVAAAPQPGDADLAERPVPVFWGRGTADPVIQADAVGRTQDWLPGHSVLTERIYEGMGHSISQGELSDIVGFLRTQYAGAPAGTDA</sequence>
<comment type="similarity">
    <text evidence="1">Belongs to the AB hydrolase superfamily. AB hydrolase 2 family.</text>
</comment>
<dbReference type="Proteomes" id="UP001165341">
    <property type="component" value="Unassembled WGS sequence"/>
</dbReference>
<dbReference type="PANTHER" id="PTHR10655">
    <property type="entry name" value="LYSOPHOSPHOLIPASE-RELATED"/>
    <property type="match status" value="1"/>
</dbReference>
<dbReference type="InterPro" id="IPR050565">
    <property type="entry name" value="LYPA1-2/EST-like"/>
</dbReference>
<dbReference type="PANTHER" id="PTHR10655:SF17">
    <property type="entry name" value="LYSOPHOSPHOLIPASE-LIKE PROTEIN 1"/>
    <property type="match status" value="1"/>
</dbReference>
<comment type="caution">
    <text evidence="5">The sequence shown here is derived from an EMBL/GenBank/DDBJ whole genome shotgun (WGS) entry which is preliminary data.</text>
</comment>
<protein>
    <submittedName>
        <fullName evidence="5">Alpha/beta hydrolase-fold protein</fullName>
    </submittedName>
</protein>
<proteinExistence type="inferred from homology"/>
<dbReference type="Pfam" id="PF02230">
    <property type="entry name" value="Abhydrolase_2"/>
    <property type="match status" value="1"/>
</dbReference>
<gene>
    <name evidence="5" type="ORF">MQH31_10105</name>
</gene>
<evidence type="ECO:0000313" key="6">
    <source>
        <dbReference type="Proteomes" id="UP001165341"/>
    </source>
</evidence>